<gene>
    <name evidence="1" type="ORF">SAMN05216167_101833</name>
</gene>
<evidence type="ECO:0000313" key="1">
    <source>
        <dbReference type="EMBL" id="SFC30435.1"/>
    </source>
</evidence>
<reference evidence="1 2" key="1">
    <citation type="submission" date="2016-10" db="EMBL/GenBank/DDBJ databases">
        <authorList>
            <person name="de Groot N.N."/>
        </authorList>
    </citation>
    <scope>NUCLEOTIDE SEQUENCE [LARGE SCALE GENOMIC DNA]</scope>
    <source>
        <strain evidence="1 2">DSM 26130</strain>
    </source>
</reference>
<sequence length="158" mass="18032">MNIAFGIYSSFERIAQFYVAENGIRNYNSIDSIDCFGYGAQGSNSNRLYLRTETKERLFRNGGHRVRQPAFNNLRLSSASKFSLAAGIFIDNSLGFNRNGLVKTISLRRLLQVIRPDKWVEPTMPRACVKPNCASVLFDSRIVYRLYTTLSLYLLKKS</sequence>
<protein>
    <submittedName>
        <fullName evidence="1">Uncharacterized protein</fullName>
    </submittedName>
</protein>
<dbReference type="STRING" id="662367.SAMN05216167_101833"/>
<accession>A0A1I1I329</accession>
<dbReference type="EMBL" id="FOLQ01000001">
    <property type="protein sequence ID" value="SFC30435.1"/>
    <property type="molecule type" value="Genomic_DNA"/>
</dbReference>
<organism evidence="1 2">
    <name type="scientific">Spirosoma endophyticum</name>
    <dbReference type="NCBI Taxonomy" id="662367"/>
    <lineage>
        <taxon>Bacteria</taxon>
        <taxon>Pseudomonadati</taxon>
        <taxon>Bacteroidota</taxon>
        <taxon>Cytophagia</taxon>
        <taxon>Cytophagales</taxon>
        <taxon>Cytophagaceae</taxon>
        <taxon>Spirosoma</taxon>
    </lineage>
</organism>
<name>A0A1I1I329_9BACT</name>
<dbReference type="AlphaFoldDB" id="A0A1I1I329"/>
<keyword evidence="2" id="KW-1185">Reference proteome</keyword>
<dbReference type="Proteomes" id="UP000198598">
    <property type="component" value="Unassembled WGS sequence"/>
</dbReference>
<proteinExistence type="predicted"/>
<evidence type="ECO:0000313" key="2">
    <source>
        <dbReference type="Proteomes" id="UP000198598"/>
    </source>
</evidence>